<protein>
    <recommendedName>
        <fullName evidence="1">DUF218 domain-containing protein</fullName>
    </recommendedName>
</protein>
<dbReference type="PANTHER" id="PTHR30336:SF20">
    <property type="entry name" value="DUF218 DOMAIN-CONTAINING PROTEIN"/>
    <property type="match status" value="1"/>
</dbReference>
<feature type="domain" description="DUF218" evidence="1">
    <location>
        <begin position="56"/>
        <end position="179"/>
    </location>
</feature>
<dbReference type="Proteomes" id="UP000051461">
    <property type="component" value="Unassembled WGS sequence"/>
</dbReference>
<dbReference type="Gene3D" id="3.40.50.620">
    <property type="entry name" value="HUPs"/>
    <property type="match status" value="1"/>
</dbReference>
<dbReference type="GO" id="GO:0005886">
    <property type="term" value="C:plasma membrane"/>
    <property type="evidence" value="ECO:0007669"/>
    <property type="project" value="TreeGrafter"/>
</dbReference>
<proteinExistence type="predicted"/>
<dbReference type="Pfam" id="PF02698">
    <property type="entry name" value="DUF218"/>
    <property type="match status" value="1"/>
</dbReference>
<evidence type="ECO:0000313" key="3">
    <source>
        <dbReference type="Proteomes" id="UP000051461"/>
    </source>
</evidence>
<organism evidence="2 3">
    <name type="scientific">Loigolactobacillus bifermentans DSM 20003</name>
    <dbReference type="NCBI Taxonomy" id="1423726"/>
    <lineage>
        <taxon>Bacteria</taxon>
        <taxon>Bacillati</taxon>
        <taxon>Bacillota</taxon>
        <taxon>Bacilli</taxon>
        <taxon>Lactobacillales</taxon>
        <taxon>Lactobacillaceae</taxon>
        <taxon>Loigolactobacillus</taxon>
    </lineage>
</organism>
<dbReference type="AlphaFoldDB" id="A0A0R1H6E7"/>
<comment type="caution">
    <text evidence="2">The sequence shown here is derived from an EMBL/GenBank/DDBJ whole genome shotgun (WGS) entry which is preliminary data.</text>
</comment>
<name>A0A0R1H6E7_9LACO</name>
<dbReference type="InterPro" id="IPR051599">
    <property type="entry name" value="Cell_Envelope_Assoc"/>
</dbReference>
<sequence length="254" mass="28051">MALMMMNPAVALNQLLAYLAHSETTTLATFQPDLVILAGNSLPSLTLLAGEVAQKQHCPLLLVGGHGHATQHLVDQLQHADLLPLAQSTRGVSEAGLNGMVLARQGLQQPIYYERLSRNTGENARFAWQVVQRYQLSAKRVALLQDPFLQRRTWLTFVENWPLTTQFYSVNPELPQFRTLTPALKTVPASAAQWWSQPYLLALAVGEIQRLQDTPQGYGPNGAGFIPHVKVPVPVLQAAAALQQHYQLAAQIQR</sequence>
<gene>
    <name evidence="2" type="ORF">FC07_GL001365</name>
</gene>
<evidence type="ECO:0000259" key="1">
    <source>
        <dbReference type="Pfam" id="PF02698"/>
    </source>
</evidence>
<dbReference type="STRING" id="1423726.FC07_GL001365"/>
<keyword evidence="3" id="KW-1185">Reference proteome</keyword>
<dbReference type="InterPro" id="IPR003848">
    <property type="entry name" value="DUF218"/>
</dbReference>
<dbReference type="EMBL" id="AZDA01000021">
    <property type="protein sequence ID" value="KRK40163.1"/>
    <property type="molecule type" value="Genomic_DNA"/>
</dbReference>
<dbReference type="PATRIC" id="fig|1423726.3.peg.1410"/>
<reference evidence="2 3" key="1">
    <citation type="journal article" date="2015" name="Genome Announc.">
        <title>Expanding the biotechnology potential of lactobacilli through comparative genomics of 213 strains and associated genera.</title>
        <authorList>
            <person name="Sun Z."/>
            <person name="Harris H.M."/>
            <person name="McCann A."/>
            <person name="Guo C."/>
            <person name="Argimon S."/>
            <person name="Zhang W."/>
            <person name="Yang X."/>
            <person name="Jeffery I.B."/>
            <person name="Cooney J.C."/>
            <person name="Kagawa T.F."/>
            <person name="Liu W."/>
            <person name="Song Y."/>
            <person name="Salvetti E."/>
            <person name="Wrobel A."/>
            <person name="Rasinkangas P."/>
            <person name="Parkhill J."/>
            <person name="Rea M.C."/>
            <person name="O'Sullivan O."/>
            <person name="Ritari J."/>
            <person name="Douillard F.P."/>
            <person name="Paul Ross R."/>
            <person name="Yang R."/>
            <person name="Briner A.E."/>
            <person name="Felis G.E."/>
            <person name="de Vos W.M."/>
            <person name="Barrangou R."/>
            <person name="Klaenhammer T.R."/>
            <person name="Caufield P.W."/>
            <person name="Cui Y."/>
            <person name="Zhang H."/>
            <person name="O'Toole P.W."/>
        </authorList>
    </citation>
    <scope>NUCLEOTIDE SEQUENCE [LARGE SCALE GENOMIC DNA]</scope>
    <source>
        <strain evidence="2 3">DSM 20003</strain>
    </source>
</reference>
<dbReference type="InterPro" id="IPR014729">
    <property type="entry name" value="Rossmann-like_a/b/a_fold"/>
</dbReference>
<dbReference type="Gene3D" id="1.10.3620.10">
    <property type="entry name" value="YdcF like domain"/>
    <property type="match status" value="1"/>
</dbReference>
<accession>A0A0R1H6E7</accession>
<dbReference type="PANTHER" id="PTHR30336">
    <property type="entry name" value="INNER MEMBRANE PROTEIN, PROBABLE PERMEASE"/>
    <property type="match status" value="1"/>
</dbReference>
<evidence type="ECO:0000313" key="2">
    <source>
        <dbReference type="EMBL" id="KRK40163.1"/>
    </source>
</evidence>